<dbReference type="InterPro" id="IPR043129">
    <property type="entry name" value="ATPase_NBD"/>
</dbReference>
<gene>
    <name evidence="4" type="ORF">AOQ84DRAFT_379136</name>
</gene>
<comment type="similarity">
    <text evidence="1">Belongs to the FGGY kinase family.</text>
</comment>
<evidence type="ECO:0000256" key="3">
    <source>
        <dbReference type="ARBA" id="ARBA00022777"/>
    </source>
</evidence>
<dbReference type="Gene3D" id="3.30.420.40">
    <property type="match status" value="1"/>
</dbReference>
<keyword evidence="3" id="KW-0418">Kinase</keyword>
<keyword evidence="5" id="KW-1185">Reference proteome</keyword>
<evidence type="ECO:0000313" key="5">
    <source>
        <dbReference type="Proteomes" id="UP000250140"/>
    </source>
</evidence>
<evidence type="ECO:0000256" key="1">
    <source>
        <dbReference type="ARBA" id="ARBA00009156"/>
    </source>
</evidence>
<dbReference type="PANTHER" id="PTHR10196:SF57">
    <property type="entry name" value="XYLULOSE KINASE"/>
    <property type="match status" value="1"/>
</dbReference>
<evidence type="ECO:0000313" key="4">
    <source>
        <dbReference type="EMBL" id="OCL05903.1"/>
    </source>
</evidence>
<accession>A0A8E2EWC8</accession>
<keyword evidence="2" id="KW-0808">Transferase</keyword>
<sequence length="172" mass="18507">MADLYLGFDLSTQQLKGIAVKSDLKLVHEAKVDFDADLSKYGIEKGVLTNPSEGEIFAPVAMWLEAVDLVLQRLKNDGLDFSRVKGVSGAGMQHGTVFWSQDAESILGNLDAGKTLLEQLDSGSRGEGKGAFSHPFSPNWQDASTQKQCDAFDAILGSPEKLAEVTGSKAHH</sequence>
<dbReference type="AlphaFoldDB" id="A0A8E2EWC8"/>
<dbReference type="GO" id="GO:0005997">
    <property type="term" value="P:xylulose metabolic process"/>
    <property type="evidence" value="ECO:0007669"/>
    <property type="project" value="TreeGrafter"/>
</dbReference>
<protein>
    <recommendedName>
        <fullName evidence="6">Xylulokinase</fullName>
    </recommendedName>
</protein>
<dbReference type="PANTHER" id="PTHR10196">
    <property type="entry name" value="SUGAR KINASE"/>
    <property type="match status" value="1"/>
</dbReference>
<organism evidence="4 5">
    <name type="scientific">Glonium stellatum</name>
    <dbReference type="NCBI Taxonomy" id="574774"/>
    <lineage>
        <taxon>Eukaryota</taxon>
        <taxon>Fungi</taxon>
        <taxon>Dikarya</taxon>
        <taxon>Ascomycota</taxon>
        <taxon>Pezizomycotina</taxon>
        <taxon>Dothideomycetes</taxon>
        <taxon>Pleosporomycetidae</taxon>
        <taxon>Gloniales</taxon>
        <taxon>Gloniaceae</taxon>
        <taxon>Glonium</taxon>
    </lineage>
</organism>
<feature type="non-terminal residue" evidence="4">
    <location>
        <position position="1"/>
    </location>
</feature>
<name>A0A8E2EWC8_9PEZI</name>
<dbReference type="Proteomes" id="UP000250140">
    <property type="component" value="Unassembled WGS sequence"/>
</dbReference>
<proteinExistence type="inferred from homology"/>
<dbReference type="EMBL" id="KV750179">
    <property type="protein sequence ID" value="OCL05903.1"/>
    <property type="molecule type" value="Genomic_DNA"/>
</dbReference>
<dbReference type="GO" id="GO:0005829">
    <property type="term" value="C:cytosol"/>
    <property type="evidence" value="ECO:0007669"/>
    <property type="project" value="TreeGrafter"/>
</dbReference>
<evidence type="ECO:0008006" key="6">
    <source>
        <dbReference type="Google" id="ProtNLM"/>
    </source>
</evidence>
<evidence type="ECO:0000256" key="2">
    <source>
        <dbReference type="ARBA" id="ARBA00022679"/>
    </source>
</evidence>
<dbReference type="SUPFAM" id="SSF53067">
    <property type="entry name" value="Actin-like ATPase domain"/>
    <property type="match status" value="1"/>
</dbReference>
<dbReference type="OrthoDB" id="1728974at2759"/>
<dbReference type="GO" id="GO:0004856">
    <property type="term" value="F:D-xylulokinase activity"/>
    <property type="evidence" value="ECO:0007669"/>
    <property type="project" value="TreeGrafter"/>
</dbReference>
<reference evidence="4 5" key="1">
    <citation type="journal article" date="2016" name="Nat. Commun.">
        <title>Ectomycorrhizal ecology is imprinted in the genome of the dominant symbiotic fungus Cenococcum geophilum.</title>
        <authorList>
            <consortium name="DOE Joint Genome Institute"/>
            <person name="Peter M."/>
            <person name="Kohler A."/>
            <person name="Ohm R.A."/>
            <person name="Kuo A."/>
            <person name="Krutzmann J."/>
            <person name="Morin E."/>
            <person name="Arend M."/>
            <person name="Barry K.W."/>
            <person name="Binder M."/>
            <person name="Choi C."/>
            <person name="Clum A."/>
            <person name="Copeland A."/>
            <person name="Grisel N."/>
            <person name="Haridas S."/>
            <person name="Kipfer T."/>
            <person name="LaButti K."/>
            <person name="Lindquist E."/>
            <person name="Lipzen A."/>
            <person name="Maire R."/>
            <person name="Meier B."/>
            <person name="Mihaltcheva S."/>
            <person name="Molinier V."/>
            <person name="Murat C."/>
            <person name="Poggeler S."/>
            <person name="Quandt C.A."/>
            <person name="Sperisen C."/>
            <person name="Tritt A."/>
            <person name="Tisserant E."/>
            <person name="Crous P.W."/>
            <person name="Henrissat B."/>
            <person name="Nehls U."/>
            <person name="Egli S."/>
            <person name="Spatafora J.W."/>
            <person name="Grigoriev I.V."/>
            <person name="Martin F.M."/>
        </authorList>
    </citation>
    <scope>NUCLEOTIDE SEQUENCE [LARGE SCALE GENOMIC DNA]</scope>
    <source>
        <strain evidence="4 5">CBS 207.34</strain>
    </source>
</reference>